<dbReference type="InterPro" id="IPR036291">
    <property type="entry name" value="NAD(P)-bd_dom_sf"/>
</dbReference>
<dbReference type="RefSeq" id="WP_052593914.1">
    <property type="nucleotide sequence ID" value="NZ_CP011112.1"/>
</dbReference>
<reference evidence="2 3" key="1">
    <citation type="submission" date="2015-03" db="EMBL/GenBank/DDBJ databases">
        <title>Luteipulveratus halotolerans sp. nov., a novel actinobacterium (Dermacoccaceae) from Sarawak, Malaysia.</title>
        <authorList>
            <person name="Juboi H."/>
            <person name="Basik A."/>
            <person name="Shamsul S.S."/>
            <person name="Arnold P."/>
            <person name="Schmitt E.K."/>
            <person name="Sanglier J.-J."/>
            <person name="Yeo T."/>
        </authorList>
    </citation>
    <scope>NUCLEOTIDE SEQUENCE [LARGE SCALE GENOMIC DNA]</scope>
    <source>
        <strain evidence="2 3">MN07-A0370</strain>
    </source>
</reference>
<keyword evidence="3" id="KW-1185">Reference proteome</keyword>
<dbReference type="Gene3D" id="3.40.50.720">
    <property type="entry name" value="NAD(P)-binding Rossmann-like Domain"/>
    <property type="match status" value="1"/>
</dbReference>
<dbReference type="AlphaFoldDB" id="A0A0K1JLE9"/>
<dbReference type="STRING" id="571913.VV02_18660"/>
<dbReference type="SUPFAM" id="SSF51735">
    <property type="entry name" value="NAD(P)-binding Rossmann-fold domains"/>
    <property type="match status" value="1"/>
</dbReference>
<evidence type="ECO:0000259" key="1">
    <source>
        <dbReference type="Pfam" id="PF01370"/>
    </source>
</evidence>
<dbReference type="OrthoDB" id="9801773at2"/>
<organism evidence="2 3">
    <name type="scientific">Luteipulveratus mongoliensis</name>
    <dbReference type="NCBI Taxonomy" id="571913"/>
    <lineage>
        <taxon>Bacteria</taxon>
        <taxon>Bacillati</taxon>
        <taxon>Actinomycetota</taxon>
        <taxon>Actinomycetes</taxon>
        <taxon>Micrococcales</taxon>
        <taxon>Dermacoccaceae</taxon>
        <taxon>Luteipulveratus</taxon>
    </lineage>
</organism>
<protein>
    <submittedName>
        <fullName evidence="2">NAD-dependent dehydratase</fullName>
    </submittedName>
</protein>
<evidence type="ECO:0000313" key="2">
    <source>
        <dbReference type="EMBL" id="AKU17400.1"/>
    </source>
</evidence>
<dbReference type="PANTHER" id="PTHR11092">
    <property type="entry name" value="SUGAR NUCLEOTIDE EPIMERASE RELATED"/>
    <property type="match status" value="1"/>
</dbReference>
<dbReference type="EMBL" id="CP011112">
    <property type="protein sequence ID" value="AKU17400.1"/>
    <property type="molecule type" value="Genomic_DNA"/>
</dbReference>
<accession>A0A0K1JLE9</accession>
<name>A0A0K1JLE9_9MICO</name>
<dbReference type="InterPro" id="IPR001509">
    <property type="entry name" value="Epimerase_deHydtase"/>
</dbReference>
<dbReference type="Pfam" id="PF01370">
    <property type="entry name" value="Epimerase"/>
    <property type="match status" value="1"/>
</dbReference>
<feature type="domain" description="NAD-dependent epimerase/dehydratase" evidence="1">
    <location>
        <begin position="9"/>
        <end position="219"/>
    </location>
</feature>
<proteinExistence type="predicted"/>
<dbReference type="PANTHER" id="PTHR11092:SF0">
    <property type="entry name" value="EPIMERASE FAMILY PROTEIN SDR39U1"/>
    <property type="match status" value="1"/>
</dbReference>
<gene>
    <name evidence="2" type="ORF">VV02_18660</name>
</gene>
<dbReference type="Proteomes" id="UP000066480">
    <property type="component" value="Chromosome"/>
</dbReference>
<evidence type="ECO:0000313" key="3">
    <source>
        <dbReference type="Proteomes" id="UP000066480"/>
    </source>
</evidence>
<sequence length="312" mass="33389">MSTSRPLKVVIAGGSGTLGRALSADLTSRGHEVVVLTRSPRSDAPYREVGWDGRTVGAWVAELEDADRPVALVNLAGRLVDVRPTPANIADLRASRVESTQALVTASQQVPPLEHWVQASTTAIYSDAGEDRITESSPIPDGLPQMTGVARPWEQAVVDANSAHLVILRTSLVLERGSPVLDRLLLLTRLGAGGKVGTGRQWVSWIHIADWLAVVRAALGLESDVTLPSGPVIVSSEHPVRNTELMATLRRATHRRIGLPSPPPLVRLGAVALRTDPALGLTGRHCTSDVLRDLDWSYAYPTLDKALADLLG</sequence>
<dbReference type="PATRIC" id="fig|571913.6.peg.3781"/>
<dbReference type="KEGG" id="lmoi:VV02_18660"/>